<dbReference type="Proteomes" id="UP000183794">
    <property type="component" value="Unassembled WGS sequence"/>
</dbReference>
<sequence>MKKRFSTYLEHDINSVSSIESKDAHSSFKIAGNTVHLFNAYELLSKYRLIEDLYNAIDDDALYEINKSFKNSISFLKKKKKVGGVF</sequence>
<evidence type="ECO:0000313" key="1">
    <source>
        <dbReference type="EMBL" id="SGZ01005.1"/>
    </source>
</evidence>
<protein>
    <submittedName>
        <fullName evidence="1">Uncharacterized protein</fullName>
    </submittedName>
</protein>
<organism evidence="1 2">
    <name type="scientific">Moritella viscosa</name>
    <dbReference type="NCBI Taxonomy" id="80854"/>
    <lineage>
        <taxon>Bacteria</taxon>
        <taxon>Pseudomonadati</taxon>
        <taxon>Pseudomonadota</taxon>
        <taxon>Gammaproteobacteria</taxon>
        <taxon>Alteromonadales</taxon>
        <taxon>Moritellaceae</taxon>
        <taxon>Moritella</taxon>
    </lineage>
</organism>
<accession>A0A1L0EA82</accession>
<dbReference type="AlphaFoldDB" id="A0A1L0EA82"/>
<name>A0A1L0EA82_9GAMM</name>
<gene>
    <name evidence="1" type="ORF">NVI5450_2371</name>
</gene>
<reference evidence="1 2" key="1">
    <citation type="submission" date="2016-11" db="EMBL/GenBank/DDBJ databases">
        <authorList>
            <person name="Jaros S."/>
            <person name="Januszkiewicz K."/>
            <person name="Wedrychowicz H."/>
        </authorList>
    </citation>
    <scope>NUCLEOTIDE SEQUENCE [LARGE SCALE GENOMIC DNA]</scope>
    <source>
        <strain evidence="1">NVI 5450</strain>
    </source>
</reference>
<evidence type="ECO:0000313" key="2">
    <source>
        <dbReference type="Proteomes" id="UP000183794"/>
    </source>
</evidence>
<dbReference type="EMBL" id="FPLD01000065">
    <property type="protein sequence ID" value="SGZ01005.1"/>
    <property type="molecule type" value="Genomic_DNA"/>
</dbReference>
<proteinExistence type="predicted"/>